<dbReference type="RefSeq" id="WP_114384287.1">
    <property type="nucleotide sequence ID" value="NZ_QPJD01000043.1"/>
</dbReference>
<dbReference type="AlphaFoldDB" id="A0A368VFM6"/>
<dbReference type="OrthoDB" id="2453891at2"/>
<accession>A0A368VFM6</accession>
<sequence>MYSYIHWHAFFKANTEDNVRKLLAKFEDVCETKVTQSVFERYWKDSSLYDVGFSTPLNKDEITEAVFSTLVISHKLAYTWEVTGPSISESGIWQFRGLTTNTKVTGIEWIQFRLETDS</sequence>
<name>A0A368VFM6_9BACL</name>
<dbReference type="EMBL" id="QPJD01000043">
    <property type="protein sequence ID" value="RCW40086.1"/>
    <property type="molecule type" value="Genomic_DNA"/>
</dbReference>
<organism evidence="1 2">
    <name type="scientific">Paenibacillus prosopidis</name>
    <dbReference type="NCBI Taxonomy" id="630520"/>
    <lineage>
        <taxon>Bacteria</taxon>
        <taxon>Bacillati</taxon>
        <taxon>Bacillota</taxon>
        <taxon>Bacilli</taxon>
        <taxon>Bacillales</taxon>
        <taxon>Paenibacillaceae</taxon>
        <taxon>Paenibacillus</taxon>
    </lineage>
</organism>
<evidence type="ECO:0000313" key="1">
    <source>
        <dbReference type="EMBL" id="RCW40086.1"/>
    </source>
</evidence>
<reference evidence="1 2" key="1">
    <citation type="submission" date="2018-07" db="EMBL/GenBank/DDBJ databases">
        <title>Genomic Encyclopedia of Type Strains, Phase III (KMG-III): the genomes of soil and plant-associated and newly described type strains.</title>
        <authorList>
            <person name="Whitman W."/>
        </authorList>
    </citation>
    <scope>NUCLEOTIDE SEQUENCE [LARGE SCALE GENOMIC DNA]</scope>
    <source>
        <strain evidence="1 2">CECT 7506</strain>
    </source>
</reference>
<keyword evidence="2" id="KW-1185">Reference proteome</keyword>
<protein>
    <submittedName>
        <fullName evidence="1">Uncharacterized protein</fullName>
    </submittedName>
</protein>
<dbReference type="Proteomes" id="UP000252415">
    <property type="component" value="Unassembled WGS sequence"/>
</dbReference>
<gene>
    <name evidence="1" type="ORF">DFP97_1438</name>
</gene>
<evidence type="ECO:0000313" key="2">
    <source>
        <dbReference type="Proteomes" id="UP000252415"/>
    </source>
</evidence>
<comment type="caution">
    <text evidence="1">The sequence shown here is derived from an EMBL/GenBank/DDBJ whole genome shotgun (WGS) entry which is preliminary data.</text>
</comment>
<proteinExistence type="predicted"/>